<proteinExistence type="predicted"/>
<dbReference type="AlphaFoldDB" id="A0A2A6FD56"/>
<dbReference type="Proteomes" id="UP000219182">
    <property type="component" value="Unassembled WGS sequence"/>
</dbReference>
<dbReference type="InterPro" id="IPR036052">
    <property type="entry name" value="TrpB-like_PALP_sf"/>
</dbReference>
<gene>
    <name evidence="5" type="ORF">CN311_18175</name>
</gene>
<comment type="caution">
    <text evidence="5">The sequence shown here is derived from an EMBL/GenBank/DDBJ whole genome shotgun (WGS) entry which is preliminary data.</text>
</comment>
<dbReference type="PANTHER" id="PTHR48078">
    <property type="entry name" value="THREONINE DEHYDRATASE, MITOCHONDRIAL-RELATED"/>
    <property type="match status" value="1"/>
</dbReference>
<dbReference type="PANTHER" id="PTHR48078:SF6">
    <property type="entry name" value="L-THREONINE DEHYDRATASE CATABOLIC TDCB"/>
    <property type="match status" value="1"/>
</dbReference>
<keyword evidence="6" id="KW-1185">Reference proteome</keyword>
<organism evidence="5 6">
    <name type="scientific">Mesorhizobium sanjuanii</name>
    <dbReference type="NCBI Taxonomy" id="2037900"/>
    <lineage>
        <taxon>Bacteria</taxon>
        <taxon>Pseudomonadati</taxon>
        <taxon>Pseudomonadota</taxon>
        <taxon>Alphaproteobacteria</taxon>
        <taxon>Hyphomicrobiales</taxon>
        <taxon>Phyllobacteriaceae</taxon>
        <taxon>Mesorhizobium</taxon>
    </lineage>
</organism>
<dbReference type="GO" id="GO:0003941">
    <property type="term" value="F:L-serine ammonia-lyase activity"/>
    <property type="evidence" value="ECO:0007669"/>
    <property type="project" value="TreeGrafter"/>
</dbReference>
<dbReference type="GO" id="GO:0009097">
    <property type="term" value="P:isoleucine biosynthetic process"/>
    <property type="evidence" value="ECO:0007669"/>
    <property type="project" value="TreeGrafter"/>
</dbReference>
<accession>A0A2A6FD56</accession>
<evidence type="ECO:0000259" key="4">
    <source>
        <dbReference type="Pfam" id="PF00291"/>
    </source>
</evidence>
<dbReference type="SUPFAM" id="SSF53686">
    <property type="entry name" value="Tryptophan synthase beta subunit-like PLP-dependent enzymes"/>
    <property type="match status" value="1"/>
</dbReference>
<dbReference type="GO" id="GO:0006565">
    <property type="term" value="P:L-serine catabolic process"/>
    <property type="evidence" value="ECO:0007669"/>
    <property type="project" value="TreeGrafter"/>
</dbReference>
<evidence type="ECO:0000256" key="2">
    <source>
        <dbReference type="ARBA" id="ARBA00022898"/>
    </source>
</evidence>
<dbReference type="InterPro" id="IPR050147">
    <property type="entry name" value="Ser/Thr_Dehydratase"/>
</dbReference>
<reference evidence="5 6" key="1">
    <citation type="submission" date="2017-09" db="EMBL/GenBank/DDBJ databases">
        <title>Mesorhizobum sanjuanii sp. nov. isolated from nodules of Lotus tenuis in saline-alkaline lowlands of Flooding Pampa.</title>
        <authorList>
            <person name="Sannazzaro A.I."/>
            <person name="Torres Tejerizo G.A."/>
            <person name="Fontana F."/>
            <person name="Cumpa Velazquez L.M."/>
            <person name="Hansen L."/>
            <person name="Pistorio M."/>
            <person name="Estrella M.J."/>
        </authorList>
    </citation>
    <scope>NUCLEOTIDE SEQUENCE [LARGE SCALE GENOMIC DNA]</scope>
    <source>
        <strain evidence="5 6">BSA136</strain>
    </source>
</reference>
<keyword evidence="2" id="KW-0663">Pyridoxal phosphate</keyword>
<dbReference type="InterPro" id="IPR001926">
    <property type="entry name" value="TrpB-like_PALP"/>
</dbReference>
<dbReference type="GO" id="GO:0004794">
    <property type="term" value="F:threonine deaminase activity"/>
    <property type="evidence" value="ECO:0007669"/>
    <property type="project" value="TreeGrafter"/>
</dbReference>
<feature type="domain" description="Tryptophan synthase beta chain-like PALP" evidence="4">
    <location>
        <begin position="64"/>
        <end position="368"/>
    </location>
</feature>
<dbReference type="Gene3D" id="3.40.50.1100">
    <property type="match status" value="2"/>
</dbReference>
<evidence type="ECO:0000256" key="1">
    <source>
        <dbReference type="ARBA" id="ARBA00001933"/>
    </source>
</evidence>
<evidence type="ECO:0000256" key="3">
    <source>
        <dbReference type="ARBA" id="ARBA00023239"/>
    </source>
</evidence>
<sequence length="391" mass="40992">MTLAAPLRTETKPQDLGLRCIACDATLAPTLVYRCPDCGGILEVVRQKPESRGWLRADFVADDITLGEGGTPLRELRSDLLHAGFKGRLLVKDETRNPSGSFKDRLVAASLSRAIALGATGIVSASSGNAGAAAACYAANAGIPAIIVCPDATPRGKLAQIAAYGAGLEQVPGHYGNSFEHAKRLCAETGYANLTATYLNPYGVDALRLVGQELHEQMGRIVPDWIAIPTSSGPLVKGVFQGFMDRAGEVPRLIAAQSEGCAPIARAFKDGKIDVAGWENPNTIASGISDPLQAYPEEGSLTLSLVRASKGVAYAVGDERIREAMIDLARKAGLFCEPTAAASLAAARDLFMNGTIGSTDTVVCIVTGHGFKDFAAHEGVGHSIHRGSRPL</sequence>
<protein>
    <submittedName>
        <fullName evidence="5">Threonine synthase</fullName>
    </submittedName>
</protein>
<name>A0A2A6FD56_9HYPH</name>
<evidence type="ECO:0000313" key="5">
    <source>
        <dbReference type="EMBL" id="PDQ19673.1"/>
    </source>
</evidence>
<dbReference type="EMBL" id="NWQG01000114">
    <property type="protein sequence ID" value="PDQ19673.1"/>
    <property type="molecule type" value="Genomic_DNA"/>
</dbReference>
<dbReference type="Pfam" id="PF00291">
    <property type="entry name" value="PALP"/>
    <property type="match status" value="1"/>
</dbReference>
<keyword evidence="3" id="KW-0456">Lyase</keyword>
<comment type="cofactor">
    <cofactor evidence="1">
        <name>pyridoxal 5'-phosphate</name>
        <dbReference type="ChEBI" id="CHEBI:597326"/>
    </cofactor>
</comment>
<evidence type="ECO:0000313" key="6">
    <source>
        <dbReference type="Proteomes" id="UP000219182"/>
    </source>
</evidence>
<dbReference type="RefSeq" id="WP_097575127.1">
    <property type="nucleotide sequence ID" value="NZ_NWQG01000114.1"/>
</dbReference>
<dbReference type="GO" id="GO:0006567">
    <property type="term" value="P:L-threonine catabolic process"/>
    <property type="evidence" value="ECO:0007669"/>
    <property type="project" value="TreeGrafter"/>
</dbReference>